<keyword evidence="2" id="KW-1185">Reference proteome</keyword>
<organism evidence="1 2">
    <name type="scientific">Glossina austeni</name>
    <name type="common">Savannah tsetse fly</name>
    <dbReference type="NCBI Taxonomy" id="7395"/>
    <lineage>
        <taxon>Eukaryota</taxon>
        <taxon>Metazoa</taxon>
        <taxon>Ecdysozoa</taxon>
        <taxon>Arthropoda</taxon>
        <taxon>Hexapoda</taxon>
        <taxon>Insecta</taxon>
        <taxon>Pterygota</taxon>
        <taxon>Neoptera</taxon>
        <taxon>Endopterygota</taxon>
        <taxon>Diptera</taxon>
        <taxon>Brachycera</taxon>
        <taxon>Muscomorpha</taxon>
        <taxon>Hippoboscoidea</taxon>
        <taxon>Glossinidae</taxon>
        <taxon>Glossina</taxon>
    </lineage>
</organism>
<reference evidence="1" key="1">
    <citation type="submission" date="2020-05" db="UniProtKB">
        <authorList>
            <consortium name="EnsemblMetazoa"/>
        </authorList>
    </citation>
    <scope>IDENTIFICATION</scope>
    <source>
        <strain evidence="1">TTRI</strain>
    </source>
</reference>
<evidence type="ECO:0000313" key="1">
    <source>
        <dbReference type="EnsemblMetazoa" id="GAUT029556-PA"/>
    </source>
</evidence>
<dbReference type="AlphaFoldDB" id="A0A1A9V8S6"/>
<accession>A0A1A9V8S6</accession>
<dbReference type="VEuPathDB" id="VectorBase:GAUT029556"/>
<dbReference type="EnsemblMetazoa" id="GAUT029556-RA">
    <property type="protein sequence ID" value="GAUT029556-PA"/>
    <property type="gene ID" value="GAUT029556"/>
</dbReference>
<dbReference type="Proteomes" id="UP000078200">
    <property type="component" value="Unassembled WGS sequence"/>
</dbReference>
<proteinExistence type="predicted"/>
<protein>
    <submittedName>
        <fullName evidence="1">Uncharacterized protein</fullName>
    </submittedName>
</protein>
<sequence>MPCYAMDAKTSILIDVTDLLQEYRKFKNSATNAPSTTNTGSNRKAGVKTLFCVCNFGSCAAVRTTTTLRCSSSTPSMANYYLFTTDIVEMEKSQKSFITLAIIWLSIISIAERATVDFRILASVLNTSIRLTELVYSMHLSYANTTMNIGLGRQNC</sequence>
<name>A0A1A9V8S6_GLOAU</name>
<evidence type="ECO:0000313" key="2">
    <source>
        <dbReference type="Proteomes" id="UP000078200"/>
    </source>
</evidence>